<protein>
    <recommendedName>
        <fullName evidence="4">General secretion pathway protein GspM</fullName>
    </recommendedName>
</protein>
<evidence type="ECO:0000313" key="3">
    <source>
        <dbReference type="Proteomes" id="UP000324996"/>
    </source>
</evidence>
<dbReference type="EMBL" id="BKCN01000012">
    <property type="protein sequence ID" value="GER04652.1"/>
    <property type="molecule type" value="Genomic_DNA"/>
</dbReference>
<evidence type="ECO:0008006" key="4">
    <source>
        <dbReference type="Google" id="ProtNLM"/>
    </source>
</evidence>
<evidence type="ECO:0000256" key="1">
    <source>
        <dbReference type="SAM" id="Phobius"/>
    </source>
</evidence>
<reference evidence="2 3" key="1">
    <citation type="submission" date="2019-09" db="EMBL/GenBank/DDBJ databases">
        <title>NBRP : Genome information of microbial organism related human and environment.</title>
        <authorList>
            <person name="Hattori M."/>
            <person name="Oshima K."/>
            <person name="Inaba H."/>
            <person name="Suda W."/>
            <person name="Sakamoto M."/>
            <person name="Iino T."/>
            <person name="Kitahara M."/>
            <person name="Oshida Y."/>
            <person name="Iida T."/>
            <person name="Kudo T."/>
            <person name="Itoh T."/>
            <person name="Ohkuma M."/>
        </authorList>
    </citation>
    <scope>NUCLEOTIDE SEQUENCE [LARGE SCALE GENOMIC DNA]</scope>
    <source>
        <strain evidence="2 3">Q-1</strain>
    </source>
</reference>
<dbReference type="InterPro" id="IPR034756">
    <property type="entry name" value="T2SSM_b"/>
</dbReference>
<dbReference type="NCBIfam" id="NF040576">
    <property type="entry name" value="T2SS_GspM_XpsM"/>
    <property type="match status" value="1"/>
</dbReference>
<accession>A0A5A7N8H8</accession>
<gene>
    <name evidence="2" type="ORF">JCM17846_23340</name>
</gene>
<keyword evidence="1" id="KW-0812">Transmembrane</keyword>
<keyword evidence="1" id="KW-1133">Transmembrane helix</keyword>
<name>A0A5A7N8H8_9PROT</name>
<organism evidence="2 3">
    <name type="scientific">Iodidimonas nitroreducens</name>
    <dbReference type="NCBI Taxonomy" id="1236968"/>
    <lineage>
        <taxon>Bacteria</taxon>
        <taxon>Pseudomonadati</taxon>
        <taxon>Pseudomonadota</taxon>
        <taxon>Alphaproteobacteria</taxon>
        <taxon>Iodidimonadales</taxon>
        <taxon>Iodidimonadaceae</taxon>
        <taxon>Iodidimonas</taxon>
    </lineage>
</organism>
<sequence length="195" mass="21610">MIKTPSLFVRRISAVGLVFLAIAVSYELVIAPIVFDYRAGVAQLEKDAALLRRYQKVALSVDEVEALSREVRKGQALSGVFLSESTDSLAAARLQTLLGQIVTAAGGDVRSLQGLPVVVRDGLSRIPMRLQFMSDIRGLSDLLYRIESSQPMIFVDQLQIRTRLERTSVRGDDLEVGQNFLIELVVSSYRLRGEE</sequence>
<keyword evidence="1" id="KW-0472">Membrane</keyword>
<dbReference type="AlphaFoldDB" id="A0A5A7N8H8"/>
<keyword evidence="3" id="KW-1185">Reference proteome</keyword>
<dbReference type="RefSeq" id="WP_042085479.1">
    <property type="nucleotide sequence ID" value="NZ_BKCN01000012.1"/>
</dbReference>
<evidence type="ECO:0000313" key="2">
    <source>
        <dbReference type="EMBL" id="GER04652.1"/>
    </source>
</evidence>
<proteinExistence type="predicted"/>
<dbReference type="Proteomes" id="UP000324996">
    <property type="component" value="Unassembled WGS sequence"/>
</dbReference>
<dbReference type="Pfam" id="PF10741">
    <property type="entry name" value="T2SSM_b"/>
    <property type="match status" value="1"/>
</dbReference>
<feature type="transmembrane region" description="Helical" evidence="1">
    <location>
        <begin position="12"/>
        <end position="35"/>
    </location>
</feature>
<comment type="caution">
    <text evidence="2">The sequence shown here is derived from an EMBL/GenBank/DDBJ whole genome shotgun (WGS) entry which is preliminary data.</text>
</comment>